<evidence type="ECO:0000256" key="5">
    <source>
        <dbReference type="ARBA" id="ARBA00022695"/>
    </source>
</evidence>
<feature type="coiled-coil region" evidence="13">
    <location>
        <begin position="279"/>
        <end position="319"/>
    </location>
</feature>
<comment type="cofactor">
    <cofactor evidence="11">
        <name>Mg(2+)</name>
        <dbReference type="ChEBI" id="CHEBI:18420"/>
    </cofactor>
    <text evidence="11">Binds 1 Mg(2+) ion per subunit.</text>
</comment>
<keyword evidence="7 11" id="KW-0862">Zinc</keyword>
<dbReference type="InterPro" id="IPR042102">
    <property type="entry name" value="RNA_pol_Rpb1_3_sf"/>
</dbReference>
<sequence>MNPMLEINDFNAIRISLASPEDIRGWSHGEVTKPETINYRTLKPERDGLFCERIFGPTKDWECYCGKYKRVRYKGVVCDKCGVEVTRAKVRRDRMGHITLASPVSHIWFVKGTPSRLGLLLDISPRNLERVLYFASYVIVEVKEDLRVVAREMLQEDYAKKRENIQRQAEDKRIELSTQLTQDLGGMENAQVSTQRRIEEDYRRLREEIANEAERLRERLEEMTNLVTDEDISFRNTTLVEEGEVISERTLDQLDEMLDQELDTLDARRTRDMSDAELLTDAERERKAAEATQEQEKLQERLQRELDTLVREEKEKLDQLDGLKPCRILSEMEYRQLRDLAPGVFRADMGAGAVRELIVRQVDLDKLAEDLSAEVQTTQGQRRKKATKRLRVVESFRKSGNKPEWMIMTVLPVIPPDLRPMVQLDGGRFATSDLNDLYRRVINRNNRLKRLMELNAPEIIVRNEKRMLQEAVDALIDNGRRGRAVSGKGKHRLKSLSDMLKGKQGRFRQNLLGKRVDYSGRSVIVVGPNLQLHQCGLPKKMALELFKPFVMRRLVEKGFAHNIKSAKRIVERVRPEVWDVLEEVIKDYLVLLNRAPSLHRLSIQAFEAKLIEGSAIQLHPLVCAAFNADFDGDQMAVHVPLSRKAQEEAHTRMLSKYNLLSPAHGDPIITPSQDIVLGCYYISQVRDGALGSGKKFATIDEAMLAYDKGLVAIQAPIWIRMDGMPQGKNDRAENVRILKPADDGTPRMLIETTIGRVLLNNELLPPLRYRNRVVDKKGLREIIADCYQYYTNLKNVSHADLAELRAMWPHKTDIELVRIYGSEKTAQQADKIKALGFKNATYGGMTIGINDIEVPQAKYEIVGNAEAQVFDVEKQFRRGLITEEERYQEVVRIWQEATKLTIVAVKENMNQFGPVAMMSTSGARGNINQISQMSGMRGLMSDPTGRIIEQPIKANFREGLSVLDYFVSTHGGRKGLADTALRTAEAGYLTRRLVDVAQDVIVTIEDCGTEDGVWLHAADDDELMERLAVRMVGRFLAAPIYDKQTGELIADRDVEIDDDIASKIDAHKIESVYVRSTLTCQSEHGICRLCYGRSLATGKLVDIGEACGIVAAQSIGEPGTQLTLRTFHTGGVASADDITQGLPRVQEIFEARVPKGKSLLAEIDGVAQVVKDDDGVRTIKIIASEVYTDEYVLPKDFIALVDNESDVAEGQVIAESNNADNPQPPIIARLSGRAYIYGNRIVVSQEDREERELVVPHTARIRVENGARVVAGQQLTDGSANPQELLDLQGREAVQRYLVNEAQKVYRSQGVNINDKHIEVIVRQMLRRVRIEEPGDTGLLPGELIEAAEFRRLNNDIVSQGGEPATAATVLLGITKASLNTDSFLSAASFQETTRVLTDAAITGKVDYLRGLKENVVIGKLIPAGTGIEKRTERGRDELVDEMARMMESGAAAAEQQPNNVERAESLLGINETAAEESESDRKLRARIEEILGSGAADDDLGSEDDLATE</sequence>
<evidence type="ECO:0000256" key="8">
    <source>
        <dbReference type="ARBA" id="ARBA00022842"/>
    </source>
</evidence>
<evidence type="ECO:0000256" key="12">
    <source>
        <dbReference type="RuleBase" id="RU004279"/>
    </source>
</evidence>
<dbReference type="HOGENOM" id="CLU_000524_3_1_0"/>
<feature type="binding site" evidence="11">
    <location>
        <position position="1080"/>
    </location>
    <ligand>
        <name>Zn(2+)</name>
        <dbReference type="ChEBI" id="CHEBI:29105"/>
        <label>2</label>
    </ligand>
</feature>
<comment type="catalytic activity">
    <reaction evidence="10 11 12">
        <text>RNA(n) + a ribonucleoside 5'-triphosphate = RNA(n+1) + diphosphate</text>
        <dbReference type="Rhea" id="RHEA:21248"/>
        <dbReference type="Rhea" id="RHEA-COMP:14527"/>
        <dbReference type="Rhea" id="RHEA-COMP:17342"/>
        <dbReference type="ChEBI" id="CHEBI:33019"/>
        <dbReference type="ChEBI" id="CHEBI:61557"/>
        <dbReference type="ChEBI" id="CHEBI:140395"/>
        <dbReference type="EC" id="2.7.7.6"/>
    </reaction>
</comment>
<protein>
    <recommendedName>
        <fullName evidence="11">DNA-directed RNA polymerase subunit beta'</fullName>
        <shortName evidence="11">RNAP subunit beta'</shortName>
        <ecNumber evidence="11">2.7.7.6</ecNumber>
    </recommendedName>
    <alternativeName>
        <fullName evidence="11">RNA polymerase subunit beta'</fullName>
    </alternativeName>
    <alternativeName>
        <fullName evidence="11">Transcriptase subunit beta'</fullName>
    </alternativeName>
</protein>
<evidence type="ECO:0000259" key="14">
    <source>
        <dbReference type="SMART" id="SM00663"/>
    </source>
</evidence>
<dbReference type="InterPro" id="IPR038120">
    <property type="entry name" value="Rpb1_funnel_sf"/>
</dbReference>
<evidence type="ECO:0000256" key="11">
    <source>
        <dbReference type="HAMAP-Rule" id="MF_01322"/>
    </source>
</evidence>
<dbReference type="Gene3D" id="2.40.50.100">
    <property type="match status" value="2"/>
</dbReference>
<evidence type="ECO:0000256" key="6">
    <source>
        <dbReference type="ARBA" id="ARBA00022723"/>
    </source>
</evidence>
<dbReference type="STRING" id="765420.OSCT_2955"/>
<dbReference type="GO" id="GO:0003677">
    <property type="term" value="F:DNA binding"/>
    <property type="evidence" value="ECO:0007669"/>
    <property type="project" value="UniProtKB-UniRule"/>
</dbReference>
<reference evidence="15 16" key="1">
    <citation type="journal article" date="2011" name="J. Bacteriol.">
        <title>Draft genome sequence of the anoxygenic filamentous phototrophic bacterium Oscillochloris trichoides subsp. DG-6.</title>
        <authorList>
            <person name="Kuznetsov B.B."/>
            <person name="Ivanovsky R.N."/>
            <person name="Keppen O.I."/>
            <person name="Sukhacheva M.V."/>
            <person name="Bumazhkin B.K."/>
            <person name="Patutina E.O."/>
            <person name="Beletsky A.V."/>
            <person name="Mardanov A.V."/>
            <person name="Baslerov R.V."/>
            <person name="Panteleeva A.N."/>
            <person name="Kolganova T.V."/>
            <person name="Ravin N.V."/>
            <person name="Skryabin K.G."/>
        </authorList>
    </citation>
    <scope>NUCLEOTIDE SEQUENCE [LARGE SCALE GENOMIC DNA]</scope>
    <source>
        <strain evidence="15 16">DG-6</strain>
    </source>
</reference>
<feature type="binding site" evidence="11">
    <location>
        <position position="633"/>
    </location>
    <ligand>
        <name>Mg(2+)</name>
        <dbReference type="ChEBI" id="CHEBI:18420"/>
    </ligand>
</feature>
<accession>E1II04</accession>
<organism evidence="15 16">
    <name type="scientific">Oscillochloris trichoides DG-6</name>
    <dbReference type="NCBI Taxonomy" id="765420"/>
    <lineage>
        <taxon>Bacteria</taxon>
        <taxon>Bacillati</taxon>
        <taxon>Chloroflexota</taxon>
        <taxon>Chloroflexia</taxon>
        <taxon>Chloroflexales</taxon>
        <taxon>Chloroflexineae</taxon>
        <taxon>Oscillochloridaceae</taxon>
        <taxon>Oscillochloris</taxon>
    </lineage>
</organism>
<dbReference type="EMBL" id="ADVR01000122">
    <property type="protein sequence ID" value="EFO79122.1"/>
    <property type="molecule type" value="Genomic_DNA"/>
</dbReference>
<dbReference type="Gene3D" id="1.10.1790.20">
    <property type="match status" value="1"/>
</dbReference>
<keyword evidence="9 11" id="KW-0804">Transcription</keyword>
<keyword evidence="3 11" id="KW-0240">DNA-directed RNA polymerase</keyword>
<dbReference type="GO" id="GO:0003899">
    <property type="term" value="F:DNA-directed RNA polymerase activity"/>
    <property type="evidence" value="ECO:0007669"/>
    <property type="project" value="UniProtKB-UniRule"/>
</dbReference>
<dbReference type="Proteomes" id="UP000054010">
    <property type="component" value="Unassembled WGS sequence"/>
</dbReference>
<dbReference type="Gene3D" id="1.10.40.90">
    <property type="match status" value="1"/>
</dbReference>
<feature type="coiled-coil region" evidence="13">
    <location>
        <begin position="151"/>
        <end position="230"/>
    </location>
</feature>
<dbReference type="Pfam" id="PF04998">
    <property type="entry name" value="RNA_pol_Rpb1_5"/>
    <property type="match status" value="1"/>
</dbReference>
<evidence type="ECO:0000256" key="13">
    <source>
        <dbReference type="SAM" id="Coils"/>
    </source>
</evidence>
<feature type="binding site" evidence="11">
    <location>
        <position position="81"/>
    </location>
    <ligand>
        <name>Zn(2+)</name>
        <dbReference type="ChEBI" id="CHEBI:29105"/>
        <label>1</label>
    </ligand>
</feature>
<feature type="binding site" evidence="11">
    <location>
        <position position="63"/>
    </location>
    <ligand>
        <name>Zn(2+)</name>
        <dbReference type="ChEBI" id="CHEBI:29105"/>
        <label>1</label>
    </ligand>
</feature>
<dbReference type="InterPro" id="IPR044893">
    <property type="entry name" value="RNA_pol_Rpb1_clamp_domain"/>
</dbReference>
<dbReference type="InterPro" id="IPR007066">
    <property type="entry name" value="RNA_pol_Rpb1_3"/>
</dbReference>
<dbReference type="FunFam" id="1.10.150.390:FF:000002">
    <property type="entry name" value="DNA-directed RNA polymerase subunit beta"/>
    <property type="match status" value="1"/>
</dbReference>
<dbReference type="Gene3D" id="1.10.150.390">
    <property type="match status" value="1"/>
</dbReference>
<dbReference type="Pfam" id="PF04997">
    <property type="entry name" value="RNA_pol_Rpb1_1"/>
    <property type="match status" value="2"/>
</dbReference>
<dbReference type="GO" id="GO:0000428">
    <property type="term" value="C:DNA-directed RNA polymerase complex"/>
    <property type="evidence" value="ECO:0007669"/>
    <property type="project" value="UniProtKB-KW"/>
</dbReference>
<keyword evidence="4 11" id="KW-0808">Transferase</keyword>
<dbReference type="EC" id="2.7.7.6" evidence="11"/>
<comment type="cofactor">
    <cofactor evidence="11">
        <name>Zn(2+)</name>
        <dbReference type="ChEBI" id="CHEBI:29105"/>
    </cofactor>
    <text evidence="11">Binds 2 Zn(2+) ions per subunit.</text>
</comment>
<gene>
    <name evidence="11" type="primary">rpoC</name>
    <name evidence="15" type="ORF">OSCT_2955</name>
</gene>
<dbReference type="SMART" id="SM00663">
    <property type="entry name" value="RPOLA_N"/>
    <property type="match status" value="1"/>
</dbReference>
<feature type="binding site" evidence="11">
    <location>
        <position position="629"/>
    </location>
    <ligand>
        <name>Mg(2+)</name>
        <dbReference type="ChEBI" id="CHEBI:18420"/>
    </ligand>
</feature>
<evidence type="ECO:0000256" key="3">
    <source>
        <dbReference type="ARBA" id="ARBA00022478"/>
    </source>
</evidence>
<feature type="binding site" evidence="11">
    <location>
        <position position="65"/>
    </location>
    <ligand>
        <name>Zn(2+)</name>
        <dbReference type="ChEBI" id="CHEBI:29105"/>
        <label>1</label>
    </ligand>
</feature>
<keyword evidence="6 11" id="KW-0479">Metal-binding</keyword>
<dbReference type="Pfam" id="PF04983">
    <property type="entry name" value="RNA_pol_Rpb1_3"/>
    <property type="match status" value="1"/>
</dbReference>
<dbReference type="InterPro" id="IPR045867">
    <property type="entry name" value="DNA-dir_RpoC_beta_prime"/>
</dbReference>
<comment type="caution">
    <text evidence="15">The sequence shown here is derived from an EMBL/GenBank/DDBJ whole genome shotgun (WGS) entry which is preliminary data.</text>
</comment>
<keyword evidence="8 11" id="KW-0460">Magnesium</keyword>
<evidence type="ECO:0000256" key="9">
    <source>
        <dbReference type="ARBA" id="ARBA00023163"/>
    </source>
</evidence>
<dbReference type="InterPro" id="IPR007081">
    <property type="entry name" value="RNA_pol_Rpb1_5"/>
</dbReference>
<dbReference type="FunFam" id="1.10.40.90:FF:000001">
    <property type="entry name" value="DNA-directed RNA polymerase subunit beta"/>
    <property type="match status" value="1"/>
</dbReference>
<evidence type="ECO:0000256" key="10">
    <source>
        <dbReference type="ARBA" id="ARBA00048552"/>
    </source>
</evidence>
<evidence type="ECO:0000256" key="4">
    <source>
        <dbReference type="ARBA" id="ARBA00022679"/>
    </source>
</evidence>
<keyword evidence="13" id="KW-0175">Coiled coil</keyword>
<dbReference type="SUPFAM" id="SSF64484">
    <property type="entry name" value="beta and beta-prime subunits of DNA dependent RNA-polymerase"/>
    <property type="match status" value="1"/>
</dbReference>
<keyword evidence="16" id="KW-1185">Reference proteome</keyword>
<dbReference type="FunFam" id="4.10.860.120:FF:000001">
    <property type="entry name" value="DNA-directed RNA polymerase subunit beta"/>
    <property type="match status" value="1"/>
</dbReference>
<comment type="subunit">
    <text evidence="11">The RNAP catalytic core consists of 2 alpha, 1 beta, 1 beta' and 1 omega subunit. When a sigma factor is associated with the core the holoenzyme is formed, which can initiate transcription.</text>
</comment>
<dbReference type="eggNOG" id="COG0086">
    <property type="taxonomic scope" value="Bacteria"/>
</dbReference>
<dbReference type="Pfam" id="PF05000">
    <property type="entry name" value="RNA_pol_Rpb1_4"/>
    <property type="match status" value="1"/>
</dbReference>
<proteinExistence type="inferred from homology"/>
<dbReference type="GO" id="GO:0008270">
    <property type="term" value="F:zinc ion binding"/>
    <property type="evidence" value="ECO:0007669"/>
    <property type="project" value="UniProtKB-UniRule"/>
</dbReference>
<dbReference type="CDD" id="cd02655">
    <property type="entry name" value="RNAP_beta'_C"/>
    <property type="match status" value="1"/>
</dbReference>
<keyword evidence="5 11" id="KW-0548">Nucleotidyltransferase</keyword>
<dbReference type="InterPro" id="IPR006592">
    <property type="entry name" value="RNA_pol_N"/>
</dbReference>
<dbReference type="PANTHER" id="PTHR19376">
    <property type="entry name" value="DNA-DIRECTED RNA POLYMERASE"/>
    <property type="match status" value="1"/>
</dbReference>
<evidence type="ECO:0000313" key="16">
    <source>
        <dbReference type="Proteomes" id="UP000054010"/>
    </source>
</evidence>
<feature type="binding site" evidence="11">
    <location>
        <position position="631"/>
    </location>
    <ligand>
        <name>Mg(2+)</name>
        <dbReference type="ChEBI" id="CHEBI:18420"/>
    </ligand>
</feature>
<dbReference type="InterPro" id="IPR007080">
    <property type="entry name" value="RNA_pol_Rpb1_1"/>
</dbReference>
<dbReference type="Gene3D" id="1.10.132.30">
    <property type="match status" value="1"/>
</dbReference>
<comment type="similarity">
    <text evidence="2 11 12">Belongs to the RNA polymerase beta' chain family.</text>
</comment>
<comment type="function">
    <text evidence="1 11 12">DNA-dependent RNA polymerase catalyzes the transcription of DNA into RNA using the four ribonucleoside triphosphates as substrates.</text>
</comment>
<dbReference type="Gene3D" id="4.10.860.120">
    <property type="entry name" value="RNA polymerase II, clamp domain"/>
    <property type="match status" value="1"/>
</dbReference>
<dbReference type="PANTHER" id="PTHR19376:SF54">
    <property type="entry name" value="DNA-DIRECTED RNA POLYMERASE SUBUNIT BETA"/>
    <property type="match status" value="1"/>
</dbReference>
<dbReference type="Pfam" id="PF00623">
    <property type="entry name" value="RNA_pol_Rpb1_2"/>
    <property type="match status" value="2"/>
</dbReference>
<evidence type="ECO:0000313" key="15">
    <source>
        <dbReference type="EMBL" id="EFO79122.1"/>
    </source>
</evidence>
<dbReference type="CDD" id="cd01609">
    <property type="entry name" value="RNAP_beta'_N"/>
    <property type="match status" value="1"/>
</dbReference>
<feature type="domain" description="RNA polymerase N-terminal" evidence="14">
    <location>
        <begin position="404"/>
        <end position="683"/>
    </location>
</feature>
<dbReference type="InterPro" id="IPR007083">
    <property type="entry name" value="RNA_pol_Rpb1_4"/>
</dbReference>
<dbReference type="GO" id="GO:0006351">
    <property type="term" value="P:DNA-templated transcription"/>
    <property type="evidence" value="ECO:0007669"/>
    <property type="project" value="UniProtKB-UniRule"/>
</dbReference>
<dbReference type="Gene3D" id="2.40.40.20">
    <property type="match status" value="1"/>
</dbReference>
<dbReference type="GO" id="GO:0000287">
    <property type="term" value="F:magnesium ion binding"/>
    <property type="evidence" value="ECO:0007669"/>
    <property type="project" value="UniProtKB-UniRule"/>
</dbReference>
<dbReference type="HAMAP" id="MF_01322">
    <property type="entry name" value="RNApol_bact_RpoC"/>
    <property type="match status" value="1"/>
</dbReference>
<dbReference type="InterPro" id="IPR012754">
    <property type="entry name" value="DNA-dir_RpoC_beta_prime_bact"/>
</dbReference>
<evidence type="ECO:0000256" key="1">
    <source>
        <dbReference type="ARBA" id="ARBA00004026"/>
    </source>
</evidence>
<name>E1II04_9CHLR</name>
<feature type="binding site" evidence="11">
    <location>
        <position position="1007"/>
    </location>
    <ligand>
        <name>Zn(2+)</name>
        <dbReference type="ChEBI" id="CHEBI:29105"/>
        <label>2</label>
    </ligand>
</feature>
<feature type="binding site" evidence="11">
    <location>
        <position position="78"/>
    </location>
    <ligand>
        <name>Zn(2+)</name>
        <dbReference type="ChEBI" id="CHEBI:29105"/>
        <label>1</label>
    </ligand>
</feature>
<dbReference type="Gene3D" id="1.10.274.100">
    <property type="entry name" value="RNA polymerase Rpb1, domain 3"/>
    <property type="match status" value="2"/>
</dbReference>
<dbReference type="InterPro" id="IPR000722">
    <property type="entry name" value="RNA_pol_asu"/>
</dbReference>
<evidence type="ECO:0000256" key="2">
    <source>
        <dbReference type="ARBA" id="ARBA00006460"/>
    </source>
</evidence>
<feature type="binding site" evidence="11">
    <location>
        <position position="1090"/>
    </location>
    <ligand>
        <name>Zn(2+)</name>
        <dbReference type="ChEBI" id="CHEBI:29105"/>
        <label>2</label>
    </ligand>
</feature>
<evidence type="ECO:0000256" key="7">
    <source>
        <dbReference type="ARBA" id="ARBA00022833"/>
    </source>
</evidence>
<feature type="binding site" evidence="11">
    <location>
        <position position="1087"/>
    </location>
    <ligand>
        <name>Zn(2+)</name>
        <dbReference type="ChEBI" id="CHEBI:29105"/>
        <label>2</label>
    </ligand>
</feature>